<evidence type="ECO:0000313" key="1">
    <source>
        <dbReference type="EMBL" id="KAJ1673709.1"/>
    </source>
</evidence>
<name>A0ACC1HAX2_9FUNG</name>
<accession>A0ACC1HAX2</accession>
<gene>
    <name evidence="1" type="ORF">EV182_004712</name>
</gene>
<dbReference type="Proteomes" id="UP001145114">
    <property type="component" value="Unassembled WGS sequence"/>
</dbReference>
<evidence type="ECO:0000313" key="2">
    <source>
        <dbReference type="Proteomes" id="UP001145114"/>
    </source>
</evidence>
<sequence>MVKYSAVWASAMAYVWRTWHLEPVEEPIEEEVEEEEFREDREGRHSQADDGEEQAIRDRRPAYRFTAQQAEAFERVRATAYAAIGERDASETQSEISSETGSISASSASASSSSRARTSRNADEDDTSELEGHVLDFFIALLDHNIGDNEFQNALYSGLAVLGIQAEHGWRSALVYTPVLSAIVTVARMLVLYQAKRARDEEVRNWRQLTGESEAKVRDRARSHFDRVREMVQRFMTIVAFNGQPSPMDSVLRLRAYGKAIRANTNADGVVDWHGDELLIGRVQFGMASLRAMIHGLLHMARAQLRRAVLLLDVDEDGEPAAAAATPGGEPGGATAWPAIRWDRLVDNAAETKAGWSFAEDPRNQEAFGGVDGKRWLADRVAREERLRREFFGADTGTRGGRGRGGGGGGARWRMERVCEYGEATKVFREQLLVLMHMSGGQPARGTELVTVQYKNSTEGDIRGLFVEDGAVVFVTMYSKTMGMSAKAKVIHRYLPREVGELAVYYVWLAVPFWRLVVQGASQGKA</sequence>
<keyword evidence="2" id="KW-1185">Reference proteome</keyword>
<organism evidence="1 2">
    <name type="scientific">Spiromyces aspiralis</name>
    <dbReference type="NCBI Taxonomy" id="68401"/>
    <lineage>
        <taxon>Eukaryota</taxon>
        <taxon>Fungi</taxon>
        <taxon>Fungi incertae sedis</taxon>
        <taxon>Zoopagomycota</taxon>
        <taxon>Kickxellomycotina</taxon>
        <taxon>Kickxellomycetes</taxon>
        <taxon>Kickxellales</taxon>
        <taxon>Kickxellaceae</taxon>
        <taxon>Spiromyces</taxon>
    </lineage>
</organism>
<comment type="caution">
    <text evidence="1">The sequence shown here is derived from an EMBL/GenBank/DDBJ whole genome shotgun (WGS) entry which is preliminary data.</text>
</comment>
<feature type="non-terminal residue" evidence="1">
    <location>
        <position position="526"/>
    </location>
</feature>
<proteinExistence type="predicted"/>
<protein>
    <submittedName>
        <fullName evidence="1">Uncharacterized protein</fullName>
    </submittedName>
</protein>
<dbReference type="EMBL" id="JAMZIH010006652">
    <property type="protein sequence ID" value="KAJ1673709.1"/>
    <property type="molecule type" value="Genomic_DNA"/>
</dbReference>
<reference evidence="1" key="1">
    <citation type="submission" date="2022-06" db="EMBL/GenBank/DDBJ databases">
        <title>Phylogenomic reconstructions and comparative analyses of Kickxellomycotina fungi.</title>
        <authorList>
            <person name="Reynolds N.K."/>
            <person name="Stajich J.E."/>
            <person name="Barry K."/>
            <person name="Grigoriev I.V."/>
            <person name="Crous P."/>
            <person name="Smith M.E."/>
        </authorList>
    </citation>
    <scope>NUCLEOTIDE SEQUENCE</scope>
    <source>
        <strain evidence="1">RSA 2271</strain>
    </source>
</reference>